<evidence type="ECO:0000313" key="10">
    <source>
        <dbReference type="EMBL" id="AYW49419.1"/>
    </source>
</evidence>
<keyword evidence="7 8" id="KW-0501">Molybdenum cofactor biosynthesis</keyword>
<evidence type="ECO:0000313" key="13">
    <source>
        <dbReference type="Proteomes" id="UP000427886"/>
    </source>
</evidence>
<keyword evidence="1 8" id="KW-0963">Cytoplasm</keyword>
<dbReference type="HAMAP" id="MF_00316">
    <property type="entry name" value="MobA"/>
    <property type="match status" value="1"/>
</dbReference>
<organism evidence="10 12">
    <name type="scientific">Tetragenococcus halophilus</name>
    <name type="common">Pediococcus halophilus</name>
    <dbReference type="NCBI Taxonomy" id="51669"/>
    <lineage>
        <taxon>Bacteria</taxon>
        <taxon>Bacillati</taxon>
        <taxon>Bacillota</taxon>
        <taxon>Bacilli</taxon>
        <taxon>Lactobacillales</taxon>
        <taxon>Enterococcaceae</taxon>
        <taxon>Tetragenococcus</taxon>
    </lineage>
</organism>
<dbReference type="GO" id="GO:0005525">
    <property type="term" value="F:GTP binding"/>
    <property type="evidence" value="ECO:0007669"/>
    <property type="project" value="UniProtKB-UniRule"/>
</dbReference>
<accession>A0A3G5FGI1</accession>
<keyword evidence="5 8" id="KW-0460">Magnesium</keyword>
<comment type="similarity">
    <text evidence="8">Belongs to the MobA family.</text>
</comment>
<keyword evidence="4 8" id="KW-0547">Nucleotide-binding</keyword>
<sequence length="199" mass="23271">MKAFYRWCVMNPKDVTGVILCGGKSKRMGFDKALIRFKGHYMLEETAITLKKIFPKVLLVTDHKQKFPTQLLVNHVFLEDEFFQKGPLGGLVTALRHIDTSYLFLVACDIPNITVTKIRQLLEYVEDEQVILFSGEKLETLFAVYHRSCLPQFKKQLAMDNKKIRTAFDHLEVKKVKKQNIDITNVNYPEELIYWRQND</sequence>
<feature type="binding site" evidence="8">
    <location>
        <position position="109"/>
    </location>
    <ligand>
        <name>GTP</name>
        <dbReference type="ChEBI" id="CHEBI:37565"/>
    </ligand>
</feature>
<reference evidence="11 13" key="3">
    <citation type="submission" date="2019-11" db="EMBL/GenBank/DDBJ databases">
        <authorList>
            <person name="Kim E."/>
            <person name="Lee J."/>
            <person name="Jeon K."/>
            <person name="Lee Y."/>
        </authorList>
    </citation>
    <scope>NUCLEOTIDE SEQUENCE [LARGE SCALE GENOMIC DNA]</scope>
    <source>
        <strain evidence="11 13">YJ1</strain>
    </source>
</reference>
<dbReference type="EMBL" id="CP027768">
    <property type="protein sequence ID" value="AYW49419.1"/>
    <property type="molecule type" value="Genomic_DNA"/>
</dbReference>
<feature type="binding site" evidence="8">
    <location>
        <position position="32"/>
    </location>
    <ligand>
        <name>GTP</name>
        <dbReference type="ChEBI" id="CHEBI:37565"/>
    </ligand>
</feature>
<evidence type="ECO:0000313" key="11">
    <source>
        <dbReference type="EMBL" id="QGP76448.1"/>
    </source>
</evidence>
<keyword evidence="3 8" id="KW-0479">Metal-binding</keyword>
<dbReference type="EMBL" id="CP046246">
    <property type="protein sequence ID" value="QGP76448.1"/>
    <property type="molecule type" value="Genomic_DNA"/>
</dbReference>
<evidence type="ECO:0000256" key="8">
    <source>
        <dbReference type="HAMAP-Rule" id="MF_00316"/>
    </source>
</evidence>
<comment type="function">
    <text evidence="8">Transfers a GMP moiety from GTP to Mo-molybdopterin (Mo-MPT) cofactor (Moco or molybdenum cofactor) to form Mo-molybdopterin guanine dinucleotide (Mo-MGD) cofactor.</text>
</comment>
<dbReference type="PANTHER" id="PTHR19136">
    <property type="entry name" value="MOLYBDENUM COFACTOR GUANYLYLTRANSFERASE"/>
    <property type="match status" value="1"/>
</dbReference>
<comment type="cofactor">
    <cofactor evidence="8">
        <name>Mg(2+)</name>
        <dbReference type="ChEBI" id="CHEBI:18420"/>
    </cofactor>
</comment>
<dbReference type="AlphaFoldDB" id="A0A3G5FGI1"/>
<name>A0A3G5FGI1_TETHA</name>
<dbReference type="GO" id="GO:0006777">
    <property type="term" value="P:Mo-molybdopterin cofactor biosynthetic process"/>
    <property type="evidence" value="ECO:0007669"/>
    <property type="project" value="UniProtKB-KW"/>
</dbReference>
<evidence type="ECO:0000259" key="9">
    <source>
        <dbReference type="Pfam" id="PF12804"/>
    </source>
</evidence>
<comment type="catalytic activity">
    <reaction evidence="8">
        <text>Mo-molybdopterin + GTP + H(+) = Mo-molybdopterin guanine dinucleotide + diphosphate</text>
        <dbReference type="Rhea" id="RHEA:34243"/>
        <dbReference type="ChEBI" id="CHEBI:15378"/>
        <dbReference type="ChEBI" id="CHEBI:33019"/>
        <dbReference type="ChEBI" id="CHEBI:37565"/>
        <dbReference type="ChEBI" id="CHEBI:71302"/>
        <dbReference type="ChEBI" id="CHEBI:71310"/>
        <dbReference type="EC" id="2.7.7.77"/>
    </reaction>
</comment>
<reference evidence="10 12" key="1">
    <citation type="journal article" date="2012" name="Int. J. Syst. Evol. Microbiol.">
        <title>Characterization of Tetragenococcus strains from sugar thick juice reveals a novel species, Tetragenococcus osmophilus sp. nov., and divides Tetragenococcus halophilus into two subspecies, T. halophilus subsp. halophilus subsp. nov. and T. halophilus subsp. flandriensis subsp. nov.</title>
        <authorList>
            <person name="Juste A."/>
            <person name="Van Trappen S."/>
            <person name="Verreth C."/>
            <person name="Cleenwerck I."/>
            <person name="De Vos P."/>
            <person name="Lievens B."/>
            <person name="Willems K.A."/>
        </authorList>
    </citation>
    <scope>NUCLEOTIDE SEQUENCE [LARGE SCALE GENOMIC DNA]</scope>
    <source>
        <strain evidence="10 12">LMG 26042</strain>
    </source>
</reference>
<dbReference type="Gene3D" id="3.90.550.10">
    <property type="entry name" value="Spore Coat Polysaccharide Biosynthesis Protein SpsA, Chain A"/>
    <property type="match status" value="1"/>
</dbReference>
<dbReference type="GO" id="GO:0046872">
    <property type="term" value="F:metal ion binding"/>
    <property type="evidence" value="ECO:0007669"/>
    <property type="project" value="UniProtKB-KW"/>
</dbReference>
<evidence type="ECO:0000256" key="3">
    <source>
        <dbReference type="ARBA" id="ARBA00022723"/>
    </source>
</evidence>
<feature type="binding site" evidence="8">
    <location>
        <begin position="20"/>
        <end position="22"/>
    </location>
    <ligand>
        <name>GTP</name>
        <dbReference type="ChEBI" id="CHEBI:37565"/>
    </ligand>
</feature>
<gene>
    <name evidence="8" type="primary">mobA</name>
    <name evidence="10" type="ORF">C7H83_02415</name>
    <name evidence="11" type="ORF">GLW17_06215</name>
</gene>
<dbReference type="Pfam" id="PF12804">
    <property type="entry name" value="NTP_transf_3"/>
    <property type="match status" value="1"/>
</dbReference>
<comment type="domain">
    <text evidence="8">The N-terminal domain determines nucleotide recognition and specific binding, while the C-terminal domain determines the specific binding to the target protein.</text>
</comment>
<feature type="domain" description="MobA-like NTP transferase" evidence="9">
    <location>
        <begin position="17"/>
        <end position="168"/>
    </location>
</feature>
<protein>
    <recommendedName>
        <fullName evidence="8">Probable molybdenum cofactor guanylyltransferase</fullName>
        <shortName evidence="8">MoCo guanylyltransferase</shortName>
        <ecNumber evidence="8">2.7.7.77</ecNumber>
    </recommendedName>
    <alternativeName>
        <fullName evidence="8">GTP:molybdopterin guanylyltransferase</fullName>
    </alternativeName>
    <alternativeName>
        <fullName evidence="8">Mo-MPT guanylyltransferase</fullName>
    </alternativeName>
    <alternativeName>
        <fullName evidence="8">Molybdopterin guanylyltransferase</fullName>
    </alternativeName>
    <alternativeName>
        <fullName evidence="8">Molybdopterin-guanine dinucleotide synthase</fullName>
        <shortName evidence="8">MGD synthase</shortName>
    </alternativeName>
</protein>
<dbReference type="GO" id="GO:0005737">
    <property type="term" value="C:cytoplasm"/>
    <property type="evidence" value="ECO:0007669"/>
    <property type="project" value="UniProtKB-SubCell"/>
</dbReference>
<dbReference type="CDD" id="cd02503">
    <property type="entry name" value="MobA"/>
    <property type="match status" value="1"/>
</dbReference>
<dbReference type="InterPro" id="IPR025877">
    <property type="entry name" value="MobA-like_NTP_Trfase"/>
</dbReference>
<proteinExistence type="inferred from homology"/>
<comment type="subcellular location">
    <subcellularLocation>
        <location evidence="8">Cytoplasm</location>
    </subcellularLocation>
</comment>
<evidence type="ECO:0000256" key="6">
    <source>
        <dbReference type="ARBA" id="ARBA00023134"/>
    </source>
</evidence>
<evidence type="ECO:0000256" key="7">
    <source>
        <dbReference type="ARBA" id="ARBA00023150"/>
    </source>
</evidence>
<dbReference type="InterPro" id="IPR013482">
    <property type="entry name" value="Molybde_CF_guanTrfase"/>
</dbReference>
<reference evidence="10" key="2">
    <citation type="submission" date="2018-03" db="EMBL/GenBank/DDBJ databases">
        <authorList>
            <person name="Jeon C.O."/>
        </authorList>
    </citation>
    <scope>NUCLEOTIDE SEQUENCE</scope>
    <source>
        <strain evidence="10">LMG 26042</strain>
    </source>
</reference>
<dbReference type="PANTHER" id="PTHR19136:SF81">
    <property type="entry name" value="MOLYBDENUM COFACTOR GUANYLYLTRANSFERASE"/>
    <property type="match status" value="1"/>
</dbReference>
<dbReference type="Proteomes" id="UP000280475">
    <property type="component" value="Chromosome"/>
</dbReference>
<evidence type="ECO:0000256" key="5">
    <source>
        <dbReference type="ARBA" id="ARBA00022842"/>
    </source>
</evidence>
<keyword evidence="2 8" id="KW-0808">Transferase</keyword>
<dbReference type="EC" id="2.7.7.77" evidence="8"/>
<dbReference type="Proteomes" id="UP000427886">
    <property type="component" value="Chromosome"/>
</dbReference>
<keyword evidence="6 8" id="KW-0342">GTP-binding</keyword>
<keyword evidence="10" id="KW-0548">Nucleotidyltransferase</keyword>
<evidence type="ECO:0000313" key="12">
    <source>
        <dbReference type="Proteomes" id="UP000280475"/>
    </source>
</evidence>
<feature type="binding site" evidence="8">
    <location>
        <position position="109"/>
    </location>
    <ligand>
        <name>Mg(2+)</name>
        <dbReference type="ChEBI" id="CHEBI:18420"/>
    </ligand>
</feature>
<dbReference type="InterPro" id="IPR029044">
    <property type="entry name" value="Nucleotide-diphossugar_trans"/>
</dbReference>
<comment type="caution">
    <text evidence="8">Lacks conserved residue(s) required for the propagation of feature annotation.</text>
</comment>
<evidence type="ECO:0000256" key="2">
    <source>
        <dbReference type="ARBA" id="ARBA00022679"/>
    </source>
</evidence>
<evidence type="ECO:0000256" key="4">
    <source>
        <dbReference type="ARBA" id="ARBA00022741"/>
    </source>
</evidence>
<evidence type="ECO:0000256" key="1">
    <source>
        <dbReference type="ARBA" id="ARBA00022490"/>
    </source>
</evidence>
<dbReference type="KEGG" id="tey:GLW17_06215"/>
<dbReference type="SUPFAM" id="SSF53448">
    <property type="entry name" value="Nucleotide-diphospho-sugar transferases"/>
    <property type="match status" value="1"/>
</dbReference>
<dbReference type="GO" id="GO:0061603">
    <property type="term" value="F:molybdenum cofactor guanylyltransferase activity"/>
    <property type="evidence" value="ECO:0007669"/>
    <property type="project" value="UniProtKB-EC"/>
</dbReference>